<reference evidence="12 13" key="1">
    <citation type="submission" date="2011-08" db="EMBL/GenBank/DDBJ databases">
        <title>The Genome Sequence of Clostridium orbiscindens 1_3_50AFAA.</title>
        <authorList>
            <consortium name="The Broad Institute Genome Sequencing Platform"/>
            <person name="Earl A."/>
            <person name="Ward D."/>
            <person name="Feldgarden M."/>
            <person name="Gevers D."/>
            <person name="Daigneault M."/>
            <person name="Strauss J."/>
            <person name="Allen-Vercoe E."/>
            <person name="Young S.K."/>
            <person name="Zeng Q."/>
            <person name="Gargeya S."/>
            <person name="Fitzgerald M."/>
            <person name="Haas B."/>
            <person name="Abouelleil A."/>
            <person name="Alvarado L."/>
            <person name="Arachchi H.M."/>
            <person name="Berlin A."/>
            <person name="Brown A."/>
            <person name="Chapman S.B."/>
            <person name="Chen Z."/>
            <person name="Dunbar C."/>
            <person name="Freedman E."/>
            <person name="Gearin G."/>
            <person name="Gellesch M."/>
            <person name="Goldberg J."/>
            <person name="Griggs A."/>
            <person name="Gujja S."/>
            <person name="Heiman D."/>
            <person name="Howarth C."/>
            <person name="Larson L."/>
            <person name="Lui A."/>
            <person name="MacDonald P.J.P."/>
            <person name="Montmayeur A."/>
            <person name="Murphy C."/>
            <person name="Neiman D."/>
            <person name="Pearson M."/>
            <person name="Priest M."/>
            <person name="Roberts A."/>
            <person name="Saif S."/>
            <person name="Shea T."/>
            <person name="Shenoy N."/>
            <person name="Sisk P."/>
            <person name="Stolte C."/>
            <person name="Sykes S."/>
            <person name="Wortman J."/>
            <person name="Nusbaum C."/>
            <person name="Birren B."/>
        </authorList>
    </citation>
    <scope>NUCLEOTIDE SEQUENCE [LARGE SCALE GENOMIC DNA]</scope>
    <source>
        <strain evidence="12 13">1_3_50AFAA</strain>
    </source>
</reference>
<dbReference type="SUPFAM" id="SSF52540">
    <property type="entry name" value="P-loop containing nucleoside triphosphate hydrolases"/>
    <property type="match status" value="1"/>
</dbReference>
<dbReference type="GO" id="GO:0005524">
    <property type="term" value="F:ATP binding"/>
    <property type="evidence" value="ECO:0007669"/>
    <property type="project" value="UniProtKB-KW"/>
</dbReference>
<feature type="transmembrane region" description="Helical" evidence="9">
    <location>
        <begin position="143"/>
        <end position="161"/>
    </location>
</feature>
<dbReference type="InterPro" id="IPR039421">
    <property type="entry name" value="Type_1_exporter"/>
</dbReference>
<dbReference type="PANTHER" id="PTHR24221">
    <property type="entry name" value="ATP-BINDING CASSETTE SUB-FAMILY B"/>
    <property type="match status" value="1"/>
</dbReference>
<dbReference type="PATRIC" id="fig|742738.3.peg.4062"/>
<evidence type="ECO:0000256" key="8">
    <source>
        <dbReference type="ARBA" id="ARBA00023136"/>
    </source>
</evidence>
<dbReference type="Gene3D" id="3.40.50.300">
    <property type="entry name" value="P-loop containing nucleotide triphosphate hydrolases"/>
    <property type="match status" value="1"/>
</dbReference>
<evidence type="ECO:0000256" key="2">
    <source>
        <dbReference type="ARBA" id="ARBA00022448"/>
    </source>
</evidence>
<feature type="transmembrane region" description="Helical" evidence="9">
    <location>
        <begin position="21"/>
        <end position="47"/>
    </location>
</feature>
<keyword evidence="8 9" id="KW-0472">Membrane</keyword>
<dbReference type="Proteomes" id="UP000029585">
    <property type="component" value="Unassembled WGS sequence"/>
</dbReference>
<evidence type="ECO:0000256" key="3">
    <source>
        <dbReference type="ARBA" id="ARBA00022475"/>
    </source>
</evidence>
<evidence type="ECO:0000313" key="13">
    <source>
        <dbReference type="Proteomes" id="UP000029585"/>
    </source>
</evidence>
<evidence type="ECO:0000256" key="9">
    <source>
        <dbReference type="SAM" id="Phobius"/>
    </source>
</evidence>
<keyword evidence="5" id="KW-0547">Nucleotide-binding</keyword>
<evidence type="ECO:0000313" key="12">
    <source>
        <dbReference type="EMBL" id="KGF52769.1"/>
    </source>
</evidence>
<dbReference type="PROSITE" id="PS00211">
    <property type="entry name" value="ABC_TRANSPORTER_1"/>
    <property type="match status" value="1"/>
</dbReference>
<dbReference type="PANTHER" id="PTHR24221:SF654">
    <property type="entry name" value="ATP-BINDING CASSETTE SUB-FAMILY B MEMBER 6"/>
    <property type="match status" value="1"/>
</dbReference>
<dbReference type="GO" id="GO:0016887">
    <property type="term" value="F:ATP hydrolysis activity"/>
    <property type="evidence" value="ECO:0007669"/>
    <property type="project" value="InterPro"/>
</dbReference>
<dbReference type="GO" id="GO:0140359">
    <property type="term" value="F:ABC-type transporter activity"/>
    <property type="evidence" value="ECO:0007669"/>
    <property type="project" value="InterPro"/>
</dbReference>
<dbReference type="EMBL" id="ADLO01000121">
    <property type="protein sequence ID" value="KGF52769.1"/>
    <property type="molecule type" value="Genomic_DNA"/>
</dbReference>
<comment type="subcellular location">
    <subcellularLocation>
        <location evidence="1">Cell membrane</location>
        <topology evidence="1">Multi-pass membrane protein</topology>
    </subcellularLocation>
</comment>
<dbReference type="SUPFAM" id="SSF90123">
    <property type="entry name" value="ABC transporter transmembrane region"/>
    <property type="match status" value="1"/>
</dbReference>
<organism evidence="12 13">
    <name type="scientific">Flavonifractor plautii 1_3_50AFAA</name>
    <dbReference type="NCBI Taxonomy" id="742738"/>
    <lineage>
        <taxon>Bacteria</taxon>
        <taxon>Bacillati</taxon>
        <taxon>Bacillota</taxon>
        <taxon>Clostridia</taxon>
        <taxon>Eubacteriales</taxon>
        <taxon>Oscillospiraceae</taxon>
        <taxon>Flavonifractor</taxon>
    </lineage>
</organism>
<proteinExistence type="predicted"/>
<dbReference type="RefSeq" id="WP_044943460.1">
    <property type="nucleotide sequence ID" value="NZ_KN174168.1"/>
</dbReference>
<dbReference type="InterPro" id="IPR017871">
    <property type="entry name" value="ABC_transporter-like_CS"/>
</dbReference>
<dbReference type="eggNOG" id="COG1132">
    <property type="taxonomic scope" value="Bacteria"/>
</dbReference>
<evidence type="ECO:0000256" key="5">
    <source>
        <dbReference type="ARBA" id="ARBA00022741"/>
    </source>
</evidence>
<evidence type="ECO:0000256" key="4">
    <source>
        <dbReference type="ARBA" id="ARBA00022692"/>
    </source>
</evidence>
<dbReference type="GO" id="GO:0005886">
    <property type="term" value="C:plasma membrane"/>
    <property type="evidence" value="ECO:0007669"/>
    <property type="project" value="UniProtKB-SubCell"/>
</dbReference>
<dbReference type="PROSITE" id="PS50929">
    <property type="entry name" value="ABC_TM1F"/>
    <property type="match status" value="1"/>
</dbReference>
<sequence>MKQKRKSDVAVLLDYAGSHKRLTFLGLALSAVSMLLSMAPYICIWLAARDLIAVAPDWTEAQSVAQYGWLAFAFAVAGIILYFAGLMCTHLAAFRTASNIRKQGVAHVMKAPLGFFDSNASGLIRGRLDAAAADTETLLAHNLADIVGTITLFVAMLVMMLVFDWRMGAACLLAAVISIVAMFSMMGGKNAQILGEYQAALDRITKAGTEYVRGIPVVKIFQQTVYSFKAFQEAIEDYSTKAEHYQADICRTPQSVNLTFTEGAFVFLVPAALFLAPGALAGGDFAGFVTNFAFYAVFSAIISTALAKIMFAASGIMLAGTALGRIDQVMGAPELKVPEHPKSPQSSRVEFEDVSFTYDGAETPALSHVSFTAEPGQTVALVGPSGGGKTTAASLIPRFWDAASGAVKVGGVDVRQIDPHVLMDQIAFVFQNSRLFKASILENVRAARPDATREQVRAALMAAQCGDILEKLPQGMDTLIGSEGTYLSGGEQQRIALARAILKDAPIVVLDEATAFADPENEALIQKAFSELTRGRTVIMIAHRLSTVVGADKILVLEEGRIVEQGSHQELTAAGGLYARMWADYNQAVQWKITSEGEAK</sequence>
<feature type="domain" description="ABC transmembrane type-1" evidence="11">
    <location>
        <begin position="24"/>
        <end position="238"/>
    </location>
</feature>
<evidence type="ECO:0000256" key="7">
    <source>
        <dbReference type="ARBA" id="ARBA00022989"/>
    </source>
</evidence>
<protein>
    <recommendedName>
        <fullName evidence="14">ABC transporter ATP-binding protein</fullName>
    </recommendedName>
</protein>
<accession>A0A096D5F1</accession>
<dbReference type="InterPro" id="IPR027417">
    <property type="entry name" value="P-loop_NTPase"/>
</dbReference>
<feature type="transmembrane region" description="Helical" evidence="9">
    <location>
        <begin position="292"/>
        <end position="320"/>
    </location>
</feature>
<evidence type="ECO:0000256" key="6">
    <source>
        <dbReference type="ARBA" id="ARBA00022840"/>
    </source>
</evidence>
<keyword evidence="4 9" id="KW-0812">Transmembrane</keyword>
<evidence type="ECO:0000256" key="1">
    <source>
        <dbReference type="ARBA" id="ARBA00004651"/>
    </source>
</evidence>
<feature type="transmembrane region" description="Helical" evidence="9">
    <location>
        <begin position="260"/>
        <end position="280"/>
    </location>
</feature>
<dbReference type="SMART" id="SM00382">
    <property type="entry name" value="AAA"/>
    <property type="match status" value="1"/>
</dbReference>
<dbReference type="PROSITE" id="PS50893">
    <property type="entry name" value="ABC_TRANSPORTER_2"/>
    <property type="match status" value="1"/>
</dbReference>
<feature type="domain" description="ABC transporter" evidence="10">
    <location>
        <begin position="349"/>
        <end position="584"/>
    </location>
</feature>
<dbReference type="Pfam" id="PF00664">
    <property type="entry name" value="ABC_membrane"/>
    <property type="match status" value="1"/>
</dbReference>
<dbReference type="AlphaFoldDB" id="A0A096D5F1"/>
<dbReference type="InterPro" id="IPR003593">
    <property type="entry name" value="AAA+_ATPase"/>
</dbReference>
<evidence type="ECO:0000259" key="10">
    <source>
        <dbReference type="PROSITE" id="PS50893"/>
    </source>
</evidence>
<keyword evidence="6" id="KW-0067">ATP-binding</keyword>
<dbReference type="Pfam" id="PF00005">
    <property type="entry name" value="ABC_tran"/>
    <property type="match status" value="1"/>
</dbReference>
<dbReference type="FunFam" id="3.40.50.300:FF:000221">
    <property type="entry name" value="Multidrug ABC transporter ATP-binding protein"/>
    <property type="match status" value="1"/>
</dbReference>
<evidence type="ECO:0000259" key="11">
    <source>
        <dbReference type="PROSITE" id="PS50929"/>
    </source>
</evidence>
<dbReference type="InterPro" id="IPR003439">
    <property type="entry name" value="ABC_transporter-like_ATP-bd"/>
</dbReference>
<gene>
    <name evidence="12" type="ORF">HMPREF9460_03946</name>
</gene>
<feature type="transmembrane region" description="Helical" evidence="9">
    <location>
        <begin position="67"/>
        <end position="93"/>
    </location>
</feature>
<keyword evidence="3" id="KW-1003">Cell membrane</keyword>
<feature type="transmembrane region" description="Helical" evidence="9">
    <location>
        <begin position="167"/>
        <end position="186"/>
    </location>
</feature>
<evidence type="ECO:0008006" key="14">
    <source>
        <dbReference type="Google" id="ProtNLM"/>
    </source>
</evidence>
<dbReference type="HOGENOM" id="CLU_000604_84_9_9"/>
<dbReference type="Gene3D" id="1.20.1560.10">
    <property type="entry name" value="ABC transporter type 1, transmembrane domain"/>
    <property type="match status" value="1"/>
</dbReference>
<name>A0A096D5F1_FLAPL</name>
<keyword evidence="2" id="KW-0813">Transport</keyword>
<dbReference type="InterPro" id="IPR011527">
    <property type="entry name" value="ABC1_TM_dom"/>
</dbReference>
<comment type="caution">
    <text evidence="12">The sequence shown here is derived from an EMBL/GenBank/DDBJ whole genome shotgun (WGS) entry which is preliminary data.</text>
</comment>
<dbReference type="InterPro" id="IPR036640">
    <property type="entry name" value="ABC1_TM_sf"/>
</dbReference>
<keyword evidence="13" id="KW-1185">Reference proteome</keyword>
<keyword evidence="7 9" id="KW-1133">Transmembrane helix</keyword>